<evidence type="ECO:0000256" key="3">
    <source>
        <dbReference type="SAM" id="SignalP"/>
    </source>
</evidence>
<feature type="chain" id="PRO_5033822995" evidence="3">
    <location>
        <begin position="23"/>
        <end position="431"/>
    </location>
</feature>
<evidence type="ECO:0000259" key="4">
    <source>
        <dbReference type="Pfam" id="PF07687"/>
    </source>
</evidence>
<accession>A0A450UTK2</accession>
<feature type="binding site" evidence="2">
    <location>
        <position position="194"/>
    </location>
    <ligand>
        <name>Mn(2+)</name>
        <dbReference type="ChEBI" id="CHEBI:29035"/>
        <label>2</label>
    </ligand>
</feature>
<reference evidence="7" key="1">
    <citation type="submission" date="2019-02" db="EMBL/GenBank/DDBJ databases">
        <authorList>
            <person name="Gruber-Vodicka R. H."/>
            <person name="Seah K. B. B."/>
        </authorList>
    </citation>
    <scope>NUCLEOTIDE SEQUENCE</scope>
    <source>
        <strain evidence="7">BECK_SA2B12</strain>
        <strain evidence="5">BECK_SA2B15</strain>
        <strain evidence="6">BECK_SA2B20</strain>
    </source>
</reference>
<dbReference type="FunFam" id="3.30.70.360:FF:000001">
    <property type="entry name" value="N-acetyldiaminopimelate deacetylase"/>
    <property type="match status" value="1"/>
</dbReference>
<dbReference type="Pfam" id="PF07687">
    <property type="entry name" value="M20_dimer"/>
    <property type="match status" value="1"/>
</dbReference>
<feature type="binding site" evidence="2">
    <location>
        <position position="167"/>
    </location>
    <ligand>
        <name>Mn(2+)</name>
        <dbReference type="ChEBI" id="CHEBI:29035"/>
        <label>2</label>
    </ligand>
</feature>
<dbReference type="InterPro" id="IPR017439">
    <property type="entry name" value="Amidohydrolase"/>
</dbReference>
<comment type="cofactor">
    <cofactor evidence="2">
        <name>Mn(2+)</name>
        <dbReference type="ChEBI" id="CHEBI:29035"/>
    </cofactor>
    <text evidence="2">The Mn(2+) ion enhances activity.</text>
</comment>
<dbReference type="SUPFAM" id="SSF55031">
    <property type="entry name" value="Bacterial exopeptidase dimerisation domain"/>
    <property type="match status" value="1"/>
</dbReference>
<dbReference type="EMBL" id="CAADFJ010000004">
    <property type="protein sequence ID" value="VFJ95903.1"/>
    <property type="molecule type" value="Genomic_DNA"/>
</dbReference>
<dbReference type="GO" id="GO:0019877">
    <property type="term" value="P:diaminopimelate biosynthetic process"/>
    <property type="evidence" value="ECO:0007669"/>
    <property type="project" value="UniProtKB-ARBA"/>
</dbReference>
<keyword evidence="1 7" id="KW-0378">Hydrolase</keyword>
<keyword evidence="2" id="KW-0479">Metal-binding</keyword>
<dbReference type="GO" id="GO:0046872">
    <property type="term" value="F:metal ion binding"/>
    <property type="evidence" value="ECO:0007669"/>
    <property type="project" value="UniProtKB-KW"/>
</dbReference>
<dbReference type="InterPro" id="IPR002933">
    <property type="entry name" value="Peptidase_M20"/>
</dbReference>
<dbReference type="InterPro" id="IPR011650">
    <property type="entry name" value="Peptidase_M20_dimer"/>
</dbReference>
<evidence type="ECO:0000313" key="5">
    <source>
        <dbReference type="EMBL" id="VFJ87527.1"/>
    </source>
</evidence>
<keyword evidence="3" id="KW-0732">Signal</keyword>
<sequence>MRDRRYLLPLVLFLCLAGPVIAGDPTTWTERNLPDLIGLYRHLHAHPELSYQEKETAARLASEFAATGAKVTANVGGHGVVALLENGEGPVVMMRTDMDALPMVEETDLPYASRVTVRDPDGAQVGVMHACGHDIHMANLVGVAHYLATHRDLWQGTAMFVAQPAEERGGGARAMLDDGLFERFPRPDYALAMHIDATLATGRIGYRPGYSFANVDTVGITLTGRGGHGATPHATIDPVVLAAGLVLDLQTIVSREIKPIEPAVITVGALHCGTKSNIIGDTCDLRITVRSYSDQVRAHLLEAIERKARAAALGARAPAPKVAISEGIPSMRNDETLVERLLPVFHRVVGAENTELAEPIMGGEDFALYGRAGVPIFMWRIGAVNAPRLEDWRSRGLSPPSLHSPRFYPDAEETLRLSVMTMASAALEIFQ</sequence>
<keyword evidence="2" id="KW-0464">Manganese</keyword>
<feature type="binding site" evidence="2">
    <location>
        <position position="403"/>
    </location>
    <ligand>
        <name>Mn(2+)</name>
        <dbReference type="ChEBI" id="CHEBI:29035"/>
        <label>2</label>
    </ligand>
</feature>
<dbReference type="PIRSF" id="PIRSF005962">
    <property type="entry name" value="Pept_M20D_amidohydro"/>
    <property type="match status" value="1"/>
</dbReference>
<dbReference type="Pfam" id="PF01546">
    <property type="entry name" value="Peptidase_M20"/>
    <property type="match status" value="1"/>
</dbReference>
<dbReference type="GO" id="GO:0050118">
    <property type="term" value="F:N-acetyldiaminopimelate deacetylase activity"/>
    <property type="evidence" value="ECO:0007669"/>
    <property type="project" value="UniProtKB-ARBA"/>
</dbReference>
<dbReference type="SUPFAM" id="SSF53187">
    <property type="entry name" value="Zn-dependent exopeptidases"/>
    <property type="match status" value="1"/>
</dbReference>
<dbReference type="PANTHER" id="PTHR11014">
    <property type="entry name" value="PEPTIDASE M20 FAMILY MEMBER"/>
    <property type="match status" value="1"/>
</dbReference>
<organism evidence="7">
    <name type="scientific">Candidatus Kentrum eta</name>
    <dbReference type="NCBI Taxonomy" id="2126337"/>
    <lineage>
        <taxon>Bacteria</taxon>
        <taxon>Pseudomonadati</taxon>
        <taxon>Pseudomonadota</taxon>
        <taxon>Gammaproteobacteria</taxon>
        <taxon>Candidatus Kentrum</taxon>
    </lineage>
</organism>
<dbReference type="PANTHER" id="PTHR11014:SF63">
    <property type="entry name" value="METALLOPEPTIDASE, PUTATIVE (AFU_ORTHOLOGUE AFUA_6G09600)-RELATED"/>
    <property type="match status" value="1"/>
</dbReference>
<feature type="signal peptide" evidence="3">
    <location>
        <begin position="1"/>
        <end position="22"/>
    </location>
</feature>
<gene>
    <name evidence="5" type="ORF">BECKH772A_GA0070896_1000414</name>
    <name evidence="6" type="ORF">BECKH772B_GA0070898_1000414</name>
    <name evidence="7" type="ORF">BECKH772C_GA0070978_1000414</name>
</gene>
<protein>
    <submittedName>
        <fullName evidence="7">Hippurate hydrolase</fullName>
    </submittedName>
</protein>
<dbReference type="EMBL" id="CAADFI010000004">
    <property type="protein sequence ID" value="VFJ89325.1"/>
    <property type="molecule type" value="Genomic_DNA"/>
</dbReference>
<dbReference type="InterPro" id="IPR036264">
    <property type="entry name" value="Bact_exopeptidase_dim_dom"/>
</dbReference>
<feature type="binding site" evidence="2">
    <location>
        <position position="133"/>
    </location>
    <ligand>
        <name>Mn(2+)</name>
        <dbReference type="ChEBI" id="CHEBI:29035"/>
        <label>2</label>
    </ligand>
</feature>
<dbReference type="Gene3D" id="3.40.630.10">
    <property type="entry name" value="Zn peptidases"/>
    <property type="match status" value="1"/>
</dbReference>
<proteinExistence type="predicted"/>
<evidence type="ECO:0000313" key="7">
    <source>
        <dbReference type="EMBL" id="VFJ95903.1"/>
    </source>
</evidence>
<dbReference type="Gene3D" id="3.30.70.360">
    <property type="match status" value="1"/>
</dbReference>
<dbReference type="NCBIfam" id="TIGR01891">
    <property type="entry name" value="amidohydrolases"/>
    <property type="match status" value="1"/>
</dbReference>
<evidence type="ECO:0000256" key="1">
    <source>
        <dbReference type="ARBA" id="ARBA00022801"/>
    </source>
</evidence>
<evidence type="ECO:0000256" key="2">
    <source>
        <dbReference type="PIRSR" id="PIRSR005962-1"/>
    </source>
</evidence>
<feature type="binding site" evidence="2">
    <location>
        <position position="131"/>
    </location>
    <ligand>
        <name>Mn(2+)</name>
        <dbReference type="ChEBI" id="CHEBI:29035"/>
        <label>2</label>
    </ligand>
</feature>
<feature type="domain" description="Peptidase M20 dimerisation" evidence="4">
    <location>
        <begin position="218"/>
        <end position="312"/>
    </location>
</feature>
<dbReference type="EMBL" id="CAADFG010000004">
    <property type="protein sequence ID" value="VFJ87527.1"/>
    <property type="molecule type" value="Genomic_DNA"/>
</dbReference>
<name>A0A450UTK2_9GAMM</name>
<dbReference type="AlphaFoldDB" id="A0A450UTK2"/>
<evidence type="ECO:0000313" key="6">
    <source>
        <dbReference type="EMBL" id="VFJ89325.1"/>
    </source>
</evidence>